<proteinExistence type="predicted"/>
<protein>
    <submittedName>
        <fullName evidence="2">Uncharacterized protein</fullName>
    </submittedName>
</protein>
<dbReference type="HOGENOM" id="CLU_531062_0_0_1"/>
<dbReference type="Proteomes" id="UP000053424">
    <property type="component" value="Unassembled WGS sequence"/>
</dbReference>
<dbReference type="AlphaFoldDB" id="A0A0C3BVP2"/>
<feature type="region of interest" description="Disordered" evidence="1">
    <location>
        <begin position="418"/>
        <end position="472"/>
    </location>
</feature>
<evidence type="ECO:0000313" key="2">
    <source>
        <dbReference type="EMBL" id="KIM36129.1"/>
    </source>
</evidence>
<gene>
    <name evidence="2" type="ORF">M413DRAFT_31884</name>
</gene>
<sequence length="571" mass="65467">MAEELEEDNLQAENEYIQETGHQLKSQKGQGVWQQEDEDEFDGKEYEDCEEAEDGEEYEVMRRLRIVKSMKVVRRLDMEKIKDQAYRLHREYVTAMEDLAHSCGKPPKAIFRLVYDENATHYTLASWNAYQSWYALCGEKKRPKDMLGSEWMKVIVAEYHAKIESLGDQSSDPDAITELFQISEIRYHNWSLCKSGYEHESGLILFRYLIDTMGNPNGTNSSIAWGGAPLYKEFRMKKAAMVTQQTIDYVMMFQSLEMDKVKQIQYQPPIRKPREYHCIDLVKIMGSRTPGLANGNAIHMQWTTWANQAFENQLTLLNWFLGRQCPGNPSFKLKQLTRKEVNQAVAARQKAMKCPDDPEWDSVIHIISWSDSTSISHVSLILHLTIVSDERSQSLKDQSNIPLIIDSDSKVLLQVKHSKRYKQQMGGKKLQVSNNEGNEGGESKSEEAPVTQSGGCPSCREPSPTPSGSEDELQACNVSVQCSSNIEPEQREPESHNISVQCLPNVEPEQQEPESCNVSVQCMHNIEREQREPEPHNFSVQCMHNAKPEHLRSDDHRRPMKCLCITQDIDS</sequence>
<feature type="region of interest" description="Disordered" evidence="1">
    <location>
        <begin position="20"/>
        <end position="52"/>
    </location>
</feature>
<accession>A0A0C3BVP2</accession>
<evidence type="ECO:0000313" key="3">
    <source>
        <dbReference type="Proteomes" id="UP000053424"/>
    </source>
</evidence>
<reference evidence="2 3" key="1">
    <citation type="submission" date="2014-04" db="EMBL/GenBank/DDBJ databases">
        <authorList>
            <consortium name="DOE Joint Genome Institute"/>
            <person name="Kuo A."/>
            <person name="Gay G."/>
            <person name="Dore J."/>
            <person name="Kohler A."/>
            <person name="Nagy L.G."/>
            <person name="Floudas D."/>
            <person name="Copeland A."/>
            <person name="Barry K.W."/>
            <person name="Cichocki N."/>
            <person name="Veneault-Fourrey C."/>
            <person name="LaButti K."/>
            <person name="Lindquist E.A."/>
            <person name="Lipzen A."/>
            <person name="Lundell T."/>
            <person name="Morin E."/>
            <person name="Murat C."/>
            <person name="Sun H."/>
            <person name="Tunlid A."/>
            <person name="Henrissat B."/>
            <person name="Grigoriev I.V."/>
            <person name="Hibbett D.S."/>
            <person name="Martin F."/>
            <person name="Nordberg H.P."/>
            <person name="Cantor M.N."/>
            <person name="Hua S.X."/>
        </authorList>
    </citation>
    <scope>NUCLEOTIDE SEQUENCE [LARGE SCALE GENOMIC DNA]</scope>
    <source>
        <strain evidence="3">h7</strain>
    </source>
</reference>
<feature type="compositionally biased region" description="Polar residues" evidence="1">
    <location>
        <begin position="20"/>
        <end position="33"/>
    </location>
</feature>
<dbReference type="OrthoDB" id="3062339at2759"/>
<keyword evidence="3" id="KW-1185">Reference proteome</keyword>
<organism evidence="2 3">
    <name type="scientific">Hebeloma cylindrosporum</name>
    <dbReference type="NCBI Taxonomy" id="76867"/>
    <lineage>
        <taxon>Eukaryota</taxon>
        <taxon>Fungi</taxon>
        <taxon>Dikarya</taxon>
        <taxon>Basidiomycota</taxon>
        <taxon>Agaricomycotina</taxon>
        <taxon>Agaricomycetes</taxon>
        <taxon>Agaricomycetidae</taxon>
        <taxon>Agaricales</taxon>
        <taxon>Agaricineae</taxon>
        <taxon>Hymenogastraceae</taxon>
        <taxon>Hebeloma</taxon>
    </lineage>
</organism>
<evidence type="ECO:0000256" key="1">
    <source>
        <dbReference type="SAM" id="MobiDB-lite"/>
    </source>
</evidence>
<feature type="compositionally biased region" description="Acidic residues" evidence="1">
    <location>
        <begin position="35"/>
        <end position="52"/>
    </location>
</feature>
<name>A0A0C3BVP2_HEBCY</name>
<dbReference type="EMBL" id="KN831808">
    <property type="protein sequence ID" value="KIM36129.1"/>
    <property type="molecule type" value="Genomic_DNA"/>
</dbReference>
<reference evidence="3" key="2">
    <citation type="submission" date="2015-01" db="EMBL/GenBank/DDBJ databases">
        <title>Evolutionary Origins and Diversification of the Mycorrhizal Mutualists.</title>
        <authorList>
            <consortium name="DOE Joint Genome Institute"/>
            <consortium name="Mycorrhizal Genomics Consortium"/>
            <person name="Kohler A."/>
            <person name="Kuo A."/>
            <person name="Nagy L.G."/>
            <person name="Floudas D."/>
            <person name="Copeland A."/>
            <person name="Barry K.W."/>
            <person name="Cichocki N."/>
            <person name="Veneault-Fourrey C."/>
            <person name="LaButti K."/>
            <person name="Lindquist E.A."/>
            <person name="Lipzen A."/>
            <person name="Lundell T."/>
            <person name="Morin E."/>
            <person name="Murat C."/>
            <person name="Riley R."/>
            <person name="Ohm R."/>
            <person name="Sun H."/>
            <person name="Tunlid A."/>
            <person name="Henrissat B."/>
            <person name="Grigoriev I.V."/>
            <person name="Hibbett D.S."/>
            <person name="Martin F."/>
        </authorList>
    </citation>
    <scope>NUCLEOTIDE SEQUENCE [LARGE SCALE GENOMIC DNA]</scope>
    <source>
        <strain evidence="3">h7</strain>
    </source>
</reference>